<feature type="region of interest" description="Disordered" evidence="1">
    <location>
        <begin position="24"/>
        <end position="44"/>
    </location>
</feature>
<organism evidence="3 4">
    <name type="scientific">Halobacillus salinarum</name>
    <dbReference type="NCBI Taxonomy" id="2932257"/>
    <lineage>
        <taxon>Bacteria</taxon>
        <taxon>Bacillati</taxon>
        <taxon>Bacillota</taxon>
        <taxon>Bacilli</taxon>
        <taxon>Bacillales</taxon>
        <taxon>Bacillaceae</taxon>
        <taxon>Halobacillus</taxon>
    </lineage>
</organism>
<sequence length="190" mass="21101">MMKRLVAIFTVIAALSAGCSNIAGDHSSSSDSQKEQPSGSPEEISNKWEISSTFKIPYTSKDGTKAEYVLIGKKNRLGFLLGSGKRGKAKPELIVEDQPYKYMWHFWGKSEELNGNLTVVGLNEAGEKHKVLMEGNKKVWQYPGYTLNPNQGADHHVPTTMEFSSAGLWKLKVYFNDELFGDVVVNVQQA</sequence>
<dbReference type="Pfam" id="PF16167">
    <property type="entry name" value="DUF4871"/>
    <property type="match status" value="1"/>
</dbReference>
<feature type="signal peptide" evidence="2">
    <location>
        <begin position="1"/>
        <end position="22"/>
    </location>
</feature>
<reference evidence="3 4" key="1">
    <citation type="submission" date="2022-04" db="EMBL/GenBank/DDBJ databases">
        <title>Halobacillus sp. isolated from saltern.</title>
        <authorList>
            <person name="Won M."/>
            <person name="Lee C.-M."/>
            <person name="Woen H.-Y."/>
            <person name="Kwon S.-W."/>
        </authorList>
    </citation>
    <scope>NUCLEOTIDE SEQUENCE [LARGE SCALE GENOMIC DNA]</scope>
    <source>
        <strain evidence="3 4">SSBR10-3</strain>
    </source>
</reference>
<dbReference type="EMBL" id="CP095073">
    <property type="protein sequence ID" value="UOQ44958.1"/>
    <property type="molecule type" value="Genomic_DNA"/>
</dbReference>
<dbReference type="InterPro" id="IPR032366">
    <property type="entry name" value="DUF4871"/>
</dbReference>
<dbReference type="Gene3D" id="2.60.40.3830">
    <property type="match status" value="1"/>
</dbReference>
<dbReference type="PROSITE" id="PS51257">
    <property type="entry name" value="PROKAR_LIPOPROTEIN"/>
    <property type="match status" value="1"/>
</dbReference>
<accession>A0ABY4EM74</accession>
<name>A0ABY4EM74_9BACI</name>
<protein>
    <submittedName>
        <fullName evidence="3">DUF4871 domain-containing protein</fullName>
    </submittedName>
</protein>
<evidence type="ECO:0000256" key="2">
    <source>
        <dbReference type="SAM" id="SignalP"/>
    </source>
</evidence>
<proteinExistence type="predicted"/>
<dbReference type="Proteomes" id="UP000831787">
    <property type="component" value="Chromosome"/>
</dbReference>
<keyword evidence="4" id="KW-1185">Reference proteome</keyword>
<evidence type="ECO:0000313" key="4">
    <source>
        <dbReference type="Proteomes" id="UP000831787"/>
    </source>
</evidence>
<feature type="compositionally biased region" description="Low complexity" evidence="1">
    <location>
        <begin position="24"/>
        <end position="40"/>
    </location>
</feature>
<gene>
    <name evidence="3" type="ORF">MUN89_03125</name>
</gene>
<evidence type="ECO:0000256" key="1">
    <source>
        <dbReference type="SAM" id="MobiDB-lite"/>
    </source>
</evidence>
<keyword evidence="2" id="KW-0732">Signal</keyword>
<evidence type="ECO:0000313" key="3">
    <source>
        <dbReference type="EMBL" id="UOQ44958.1"/>
    </source>
</evidence>
<feature type="chain" id="PRO_5047036476" evidence="2">
    <location>
        <begin position="23"/>
        <end position="190"/>
    </location>
</feature>
<dbReference type="RefSeq" id="WP_244711320.1">
    <property type="nucleotide sequence ID" value="NZ_CP095073.1"/>
</dbReference>